<proteinExistence type="predicted"/>
<accession>A0ABW9SNG8</accession>
<keyword evidence="3" id="KW-1185">Reference proteome</keyword>
<reference evidence="2 3" key="1">
    <citation type="submission" date="2019-11" db="EMBL/GenBank/DDBJ databases">
        <title>Type strains purchased from KCTC, JCM and DSMZ.</title>
        <authorList>
            <person name="Lu H."/>
        </authorList>
    </citation>
    <scope>NUCLEOTIDE SEQUENCE [LARGE SCALE GENOMIC DNA]</scope>
    <source>
        <strain evidence="2 3">DSM 103461</strain>
    </source>
</reference>
<organism evidence="2 3">
    <name type="scientific">Pseudoduganella danionis</name>
    <dbReference type="NCBI Taxonomy" id="1890295"/>
    <lineage>
        <taxon>Bacteria</taxon>
        <taxon>Pseudomonadati</taxon>
        <taxon>Pseudomonadota</taxon>
        <taxon>Betaproteobacteria</taxon>
        <taxon>Burkholderiales</taxon>
        <taxon>Oxalobacteraceae</taxon>
        <taxon>Telluria group</taxon>
        <taxon>Pseudoduganella</taxon>
    </lineage>
</organism>
<protein>
    <submittedName>
        <fullName evidence="2">Uncharacterized protein</fullName>
    </submittedName>
</protein>
<dbReference type="Proteomes" id="UP000735592">
    <property type="component" value="Unassembled WGS sequence"/>
</dbReference>
<evidence type="ECO:0000256" key="1">
    <source>
        <dbReference type="SAM" id="MobiDB-lite"/>
    </source>
</evidence>
<sequence length="73" mass="8504">MPKGASPKREREYRMLERKFKQEGRYPGREEEVAARIVNKQRAAMGETKYQHTAPKRSASRRKSRTARNGARA</sequence>
<name>A0ABW9SNG8_9BURK</name>
<evidence type="ECO:0000313" key="3">
    <source>
        <dbReference type="Proteomes" id="UP000735592"/>
    </source>
</evidence>
<evidence type="ECO:0000313" key="2">
    <source>
        <dbReference type="EMBL" id="MTW33171.1"/>
    </source>
</evidence>
<feature type="region of interest" description="Disordered" evidence="1">
    <location>
        <begin position="40"/>
        <end position="73"/>
    </location>
</feature>
<feature type="compositionally biased region" description="Basic residues" evidence="1">
    <location>
        <begin position="54"/>
        <end position="66"/>
    </location>
</feature>
<dbReference type="EMBL" id="WNKW01000002">
    <property type="protein sequence ID" value="MTW33171.1"/>
    <property type="molecule type" value="Genomic_DNA"/>
</dbReference>
<gene>
    <name evidence="2" type="ORF">GM655_10070</name>
</gene>
<dbReference type="RefSeq" id="WP_155434531.1">
    <property type="nucleotide sequence ID" value="NZ_JBHLXK010000004.1"/>
</dbReference>
<comment type="caution">
    <text evidence="2">The sequence shown here is derived from an EMBL/GenBank/DDBJ whole genome shotgun (WGS) entry which is preliminary data.</text>
</comment>